<proteinExistence type="predicted"/>
<dbReference type="SUPFAM" id="SSF56219">
    <property type="entry name" value="DNase I-like"/>
    <property type="match status" value="1"/>
</dbReference>
<dbReference type="InterPro" id="IPR050410">
    <property type="entry name" value="CCR4/nocturin_mRNA_transcr"/>
</dbReference>
<reference evidence="1 2" key="1">
    <citation type="submission" date="2018-06" db="EMBL/GenBank/DDBJ databases">
        <title>Comparative genomics of downy mildews reveals potential adaptations to biotrophy.</title>
        <authorList>
            <person name="Fletcher K."/>
            <person name="Klosterman S.J."/>
            <person name="Derevnina L."/>
            <person name="Martin F."/>
            <person name="Koike S."/>
            <person name="Reyes Chin-Wo S."/>
            <person name="Mou B."/>
            <person name="Michelmore R."/>
        </authorList>
    </citation>
    <scope>NUCLEOTIDE SEQUENCE [LARGE SCALE GENOMIC DNA]</scope>
    <source>
        <strain evidence="1 2">R14</strain>
    </source>
</reference>
<dbReference type="AlphaFoldDB" id="A0A3M6VAF1"/>
<sequence>MCPLHRDAKRLTFKRHPPTFAADRSIMSVTLSGRPAAMCLGMGVAVLASVSFSRHNTNLWRVFRQASANCRSRRHLCSSSSKRLSPSARLLPCVQELEQADLKKRSKQTITVVQLNILASNLATRNHFPYVFESSLNWENRKLALLRQLDALDADVVCLEELSDYWTYVGTSAWRHGTKALTFVCGYRFFKPELQDRGYESVYVKRPSIHVSNWSGEKKHDGLNVHTLVVPTYEVFFLTVGTSCYGFRKDKFELKEFEAINFHDPHDRVAVLALLKMRHFAQFVLVGCTHLWWNAK</sequence>
<accession>A0A3M6VAF1</accession>
<organism evidence="1 2">
    <name type="scientific">Peronospora effusa</name>
    <dbReference type="NCBI Taxonomy" id="542832"/>
    <lineage>
        <taxon>Eukaryota</taxon>
        <taxon>Sar</taxon>
        <taxon>Stramenopiles</taxon>
        <taxon>Oomycota</taxon>
        <taxon>Peronosporomycetes</taxon>
        <taxon>Peronosporales</taxon>
        <taxon>Peronosporaceae</taxon>
        <taxon>Peronospora</taxon>
    </lineage>
</organism>
<evidence type="ECO:0008006" key="3">
    <source>
        <dbReference type="Google" id="ProtNLM"/>
    </source>
</evidence>
<dbReference type="PANTHER" id="PTHR12121">
    <property type="entry name" value="CARBON CATABOLITE REPRESSOR PROTEIN 4"/>
    <property type="match status" value="1"/>
</dbReference>
<evidence type="ECO:0000313" key="1">
    <source>
        <dbReference type="EMBL" id="RMX63357.1"/>
    </source>
</evidence>
<dbReference type="Proteomes" id="UP000282087">
    <property type="component" value="Unassembled WGS sequence"/>
</dbReference>
<dbReference type="GO" id="GO:0000175">
    <property type="term" value="F:3'-5'-RNA exonuclease activity"/>
    <property type="evidence" value="ECO:0007669"/>
    <property type="project" value="TreeGrafter"/>
</dbReference>
<dbReference type="Gene3D" id="3.60.10.10">
    <property type="entry name" value="Endonuclease/exonuclease/phosphatase"/>
    <property type="match status" value="1"/>
</dbReference>
<dbReference type="EMBL" id="QLLG01000416">
    <property type="protein sequence ID" value="RMX63357.1"/>
    <property type="molecule type" value="Genomic_DNA"/>
</dbReference>
<dbReference type="InterPro" id="IPR036691">
    <property type="entry name" value="Endo/exonu/phosph_ase_sf"/>
</dbReference>
<evidence type="ECO:0000313" key="2">
    <source>
        <dbReference type="Proteomes" id="UP000282087"/>
    </source>
</evidence>
<dbReference type="STRING" id="542832.A0A3M6VAF1"/>
<dbReference type="VEuPathDB" id="FungiDB:DD237_003734"/>
<protein>
    <recommendedName>
        <fullName evidence="3">Endonuclease/exonuclease/phosphatase domain-containing protein</fullName>
    </recommendedName>
</protein>
<keyword evidence="2" id="KW-1185">Reference proteome</keyword>
<name>A0A3M6VAF1_9STRA</name>
<comment type="caution">
    <text evidence="1">The sequence shown here is derived from an EMBL/GenBank/DDBJ whole genome shotgun (WGS) entry which is preliminary data.</text>
</comment>
<dbReference type="PANTHER" id="PTHR12121:SF68">
    <property type="entry name" value="CARBON CATABOLITE REPRESSOR PROTEIN 4 HOMOLOG 4-RELATED"/>
    <property type="match status" value="1"/>
</dbReference>
<gene>
    <name evidence="1" type="ORF">DD238_005445</name>
</gene>